<name>A0A2G5T6M4_9PELO</name>
<dbReference type="PANTHER" id="PTHR21503">
    <property type="entry name" value="F-BOX-CONTAINING HYPOTHETICAL PROTEIN C.ELEGANS"/>
    <property type="match status" value="1"/>
</dbReference>
<organism evidence="1 2">
    <name type="scientific">Caenorhabditis nigoni</name>
    <dbReference type="NCBI Taxonomy" id="1611254"/>
    <lineage>
        <taxon>Eukaryota</taxon>
        <taxon>Metazoa</taxon>
        <taxon>Ecdysozoa</taxon>
        <taxon>Nematoda</taxon>
        <taxon>Chromadorea</taxon>
        <taxon>Rhabditida</taxon>
        <taxon>Rhabditina</taxon>
        <taxon>Rhabditomorpha</taxon>
        <taxon>Rhabditoidea</taxon>
        <taxon>Rhabditidae</taxon>
        <taxon>Peloderinae</taxon>
        <taxon>Caenorhabditis</taxon>
    </lineage>
</organism>
<evidence type="ECO:0000313" key="2">
    <source>
        <dbReference type="Proteomes" id="UP000230233"/>
    </source>
</evidence>
<dbReference type="PANTHER" id="PTHR21503:SF8">
    <property type="entry name" value="F-BOX ASSOCIATED DOMAIN-CONTAINING PROTEIN-RELATED"/>
    <property type="match status" value="1"/>
</dbReference>
<protein>
    <recommendedName>
        <fullName evidence="3">F-box domain-containing protein</fullName>
    </recommendedName>
</protein>
<gene>
    <name evidence="1" type="primary">Cnig_chr_V.g16691</name>
    <name evidence="1" type="ORF">B9Z55_016691</name>
</gene>
<proteinExistence type="predicted"/>
<dbReference type="OrthoDB" id="5876439at2759"/>
<dbReference type="EMBL" id="PDUG01000005">
    <property type="protein sequence ID" value="PIC22741.1"/>
    <property type="molecule type" value="Genomic_DNA"/>
</dbReference>
<dbReference type="AlphaFoldDB" id="A0A2G5T6M4"/>
<dbReference type="Proteomes" id="UP000230233">
    <property type="component" value="Chromosome V"/>
</dbReference>
<accession>A0A2G5T6M4</accession>
<comment type="caution">
    <text evidence="1">The sequence shown here is derived from an EMBL/GenBank/DDBJ whole genome shotgun (WGS) entry which is preliminary data.</text>
</comment>
<evidence type="ECO:0008006" key="3">
    <source>
        <dbReference type="Google" id="ProtNLM"/>
    </source>
</evidence>
<keyword evidence="2" id="KW-1185">Reference proteome</keyword>
<sequence length="348" mass="40690">MPINLLKIPDLIGALVVSELEYSEIFLLSICSHRSNILVKKAGIKVPKLEFRYEDSRVRYKIFEIGVVTDIQEWLPITSVLHVKKLDLKKIFTVKLGHGQQADTNFYLWREENGTFINRIKCAIEPMTVQKALQNHINSIFHYSDSNQLILSRKREKSLPNITNVKEMRIDYVTVDPQFLTNVLTTYPDIHTISVFSEIVGDVPNNSPFFQISNFFAGYPCGPDYLHNFFGRNLYLGNATFTEQDLIQFLQKWISNEAYYNLETLTLETENAINGDLIRQTIEFEEYDPNEPEKRPDIFFVDIPLFGFTPQHYHLRDRRFVEIRRITDGKRAFLAVDLFDFNFLVQKN</sequence>
<evidence type="ECO:0000313" key="1">
    <source>
        <dbReference type="EMBL" id="PIC22741.1"/>
    </source>
</evidence>
<reference evidence="2" key="1">
    <citation type="submission" date="2017-10" db="EMBL/GenBank/DDBJ databases">
        <title>Rapid genome shrinkage in a self-fertile nematode reveals novel sperm competition proteins.</title>
        <authorList>
            <person name="Yin D."/>
            <person name="Schwarz E.M."/>
            <person name="Thomas C.G."/>
            <person name="Felde R.L."/>
            <person name="Korf I.F."/>
            <person name="Cutter A.D."/>
            <person name="Schartner C.M."/>
            <person name="Ralston E.J."/>
            <person name="Meyer B.J."/>
            <person name="Haag E.S."/>
        </authorList>
    </citation>
    <scope>NUCLEOTIDE SEQUENCE [LARGE SCALE GENOMIC DNA]</scope>
    <source>
        <strain evidence="2">JU1422</strain>
    </source>
</reference>